<proteinExistence type="predicted"/>
<reference evidence="2" key="1">
    <citation type="journal article" date="2020" name="Nature">
        <title>Giant virus diversity and host interactions through global metagenomics.</title>
        <authorList>
            <person name="Schulz F."/>
            <person name="Roux S."/>
            <person name="Paez-Espino D."/>
            <person name="Jungbluth S."/>
            <person name="Walsh D.A."/>
            <person name="Denef V.J."/>
            <person name="McMahon K.D."/>
            <person name="Konstantinidis K.T."/>
            <person name="Eloe-Fadrosh E.A."/>
            <person name="Kyrpides N.C."/>
            <person name="Woyke T."/>
        </authorList>
    </citation>
    <scope>NUCLEOTIDE SEQUENCE</scope>
    <source>
        <strain evidence="2">GVMAG-M-3300024258-14</strain>
    </source>
</reference>
<evidence type="ECO:0000313" key="2">
    <source>
        <dbReference type="EMBL" id="QHT93872.1"/>
    </source>
</evidence>
<dbReference type="SUPFAM" id="SSF55811">
    <property type="entry name" value="Nudix"/>
    <property type="match status" value="1"/>
</dbReference>
<evidence type="ECO:0000259" key="1">
    <source>
        <dbReference type="PROSITE" id="PS51462"/>
    </source>
</evidence>
<sequence length="194" mass="23140">MPGSAILPATIINGKLYFLFGKENKFEKSAPGFSDFGGGMEKGEKTYEAAIREACEEMTGFLGNEKEVKSLMEKHGTYKVEIENYTSFIFPLQYDPQLIKYYNNNQKYLQRKLPDKVFKTTRIFEKEEIRWIKADDLKKMRHKFRHFYRFMVDLLYNEQKQIKSFIQKGLKNKTKFTRRKRKSVVKNNKSRRNK</sequence>
<dbReference type="InterPro" id="IPR015797">
    <property type="entry name" value="NUDIX_hydrolase-like_dom_sf"/>
</dbReference>
<feature type="domain" description="Nudix hydrolase" evidence="1">
    <location>
        <begin position="1"/>
        <end position="157"/>
    </location>
</feature>
<dbReference type="AlphaFoldDB" id="A0A6C0ILM0"/>
<dbReference type="Gene3D" id="3.90.79.10">
    <property type="entry name" value="Nucleoside Triphosphate Pyrophosphohydrolase"/>
    <property type="match status" value="1"/>
</dbReference>
<dbReference type="InterPro" id="IPR000086">
    <property type="entry name" value="NUDIX_hydrolase_dom"/>
</dbReference>
<dbReference type="PROSITE" id="PS51462">
    <property type="entry name" value="NUDIX"/>
    <property type="match status" value="1"/>
</dbReference>
<organism evidence="2">
    <name type="scientific">viral metagenome</name>
    <dbReference type="NCBI Taxonomy" id="1070528"/>
    <lineage>
        <taxon>unclassified sequences</taxon>
        <taxon>metagenomes</taxon>
        <taxon>organismal metagenomes</taxon>
    </lineage>
</organism>
<dbReference type="EMBL" id="MN740211">
    <property type="protein sequence ID" value="QHT93872.1"/>
    <property type="molecule type" value="Genomic_DNA"/>
</dbReference>
<dbReference type="Pfam" id="PF00293">
    <property type="entry name" value="NUDIX"/>
    <property type="match status" value="1"/>
</dbReference>
<protein>
    <recommendedName>
        <fullName evidence="1">Nudix hydrolase domain-containing protein</fullName>
    </recommendedName>
</protein>
<accession>A0A6C0ILM0</accession>
<name>A0A6C0ILM0_9ZZZZ</name>